<keyword evidence="3" id="KW-1185">Reference proteome</keyword>
<dbReference type="GO" id="GO:0070681">
    <property type="term" value="P:glutaminyl-tRNAGln biosynthesis via transamidation"/>
    <property type="evidence" value="ECO:0007669"/>
    <property type="project" value="TreeGrafter"/>
</dbReference>
<dbReference type="PANTHER" id="PTHR15004:SF0">
    <property type="entry name" value="GLUTAMYL-TRNA(GLN) AMIDOTRANSFERASE SUBUNIT C, MITOCHONDRIAL"/>
    <property type="match status" value="1"/>
</dbReference>
<organism evidence="2 3">
    <name type="scientific">Pseudohongiella spirulinae</name>
    <dbReference type="NCBI Taxonomy" id="1249552"/>
    <lineage>
        <taxon>Bacteria</taxon>
        <taxon>Pseudomonadati</taxon>
        <taxon>Pseudomonadota</taxon>
        <taxon>Gammaproteobacteria</taxon>
        <taxon>Pseudomonadales</taxon>
        <taxon>Pseudohongiellaceae</taxon>
        <taxon>Pseudohongiella</taxon>
    </lineage>
</organism>
<evidence type="ECO:0000313" key="2">
    <source>
        <dbReference type="EMBL" id="ALO45445.1"/>
    </source>
</evidence>
<dbReference type="AlphaFoldDB" id="A0A0S2KBA4"/>
<dbReference type="GO" id="GO:0005524">
    <property type="term" value="F:ATP binding"/>
    <property type="evidence" value="ECO:0007669"/>
    <property type="project" value="UniProtKB-KW"/>
</dbReference>
<dbReference type="HAMAP" id="MF_00122">
    <property type="entry name" value="GatC"/>
    <property type="match status" value="1"/>
</dbReference>
<keyword evidence="1" id="KW-0547">Nucleotide-binding</keyword>
<dbReference type="GO" id="GO:0016740">
    <property type="term" value="F:transferase activity"/>
    <property type="evidence" value="ECO:0007669"/>
    <property type="project" value="UniProtKB-KW"/>
</dbReference>
<dbReference type="PATRIC" id="fig|1249552.3.peg.773"/>
<dbReference type="GO" id="GO:0050567">
    <property type="term" value="F:glutaminyl-tRNA synthase (glutamine-hydrolyzing) activity"/>
    <property type="evidence" value="ECO:0007669"/>
    <property type="project" value="UniProtKB-UniRule"/>
</dbReference>
<dbReference type="GO" id="GO:0006412">
    <property type="term" value="P:translation"/>
    <property type="evidence" value="ECO:0007669"/>
    <property type="project" value="UniProtKB-UniRule"/>
</dbReference>
<evidence type="ECO:0000313" key="3">
    <source>
        <dbReference type="Proteomes" id="UP000065641"/>
    </source>
</evidence>
<gene>
    <name evidence="1" type="primary">gatC</name>
    <name evidence="2" type="ORF">PS2015_768</name>
</gene>
<comment type="catalytic activity">
    <reaction evidence="1">
        <text>L-aspartyl-tRNA(Asn) + L-glutamine + ATP + H2O = L-asparaginyl-tRNA(Asn) + L-glutamate + ADP + phosphate + 2 H(+)</text>
        <dbReference type="Rhea" id="RHEA:14513"/>
        <dbReference type="Rhea" id="RHEA-COMP:9674"/>
        <dbReference type="Rhea" id="RHEA-COMP:9677"/>
        <dbReference type="ChEBI" id="CHEBI:15377"/>
        <dbReference type="ChEBI" id="CHEBI:15378"/>
        <dbReference type="ChEBI" id="CHEBI:29985"/>
        <dbReference type="ChEBI" id="CHEBI:30616"/>
        <dbReference type="ChEBI" id="CHEBI:43474"/>
        <dbReference type="ChEBI" id="CHEBI:58359"/>
        <dbReference type="ChEBI" id="CHEBI:78515"/>
        <dbReference type="ChEBI" id="CHEBI:78516"/>
        <dbReference type="ChEBI" id="CHEBI:456216"/>
    </reaction>
</comment>
<name>A0A0S2KBA4_9GAMM</name>
<dbReference type="OrthoDB" id="9794326at2"/>
<proteinExistence type="inferred from homology"/>
<protein>
    <recommendedName>
        <fullName evidence="1">Aspartyl/glutamyl-tRNA(Asn/Gln) amidotransferase subunit C</fullName>
        <shortName evidence="1">Asp/Glu-ADT subunit C</shortName>
        <ecNumber evidence="1">6.3.5.-</ecNumber>
    </recommendedName>
</protein>
<keyword evidence="2" id="KW-0808">Transferase</keyword>
<dbReference type="InterPro" id="IPR036113">
    <property type="entry name" value="Asp/Glu-ADT_sf_sub_c"/>
</dbReference>
<dbReference type="PANTHER" id="PTHR15004">
    <property type="entry name" value="GLUTAMYL-TRNA(GLN) AMIDOTRANSFERASE SUBUNIT C, MITOCHONDRIAL"/>
    <property type="match status" value="1"/>
</dbReference>
<reference evidence="2 3" key="1">
    <citation type="submission" date="2015-11" db="EMBL/GenBank/DDBJ databases">
        <authorList>
            <person name="Zhang Y."/>
            <person name="Guo Z."/>
        </authorList>
    </citation>
    <scope>NUCLEOTIDE SEQUENCE [LARGE SCALE GENOMIC DNA]</scope>
    <source>
        <strain evidence="2 3">KCTC 32221</strain>
    </source>
</reference>
<dbReference type="STRING" id="1249552.PS2015_768"/>
<sequence>MALDNSDVEKIAHLARLEINQSDIDEVTGRISNILAMIDQMQDVDTNAVSPMAHPFDATQRLRPDLVTESNQRDELQKIAPATQDGLFLVPKVIE</sequence>
<dbReference type="SUPFAM" id="SSF141000">
    <property type="entry name" value="Glu-tRNAGln amidotransferase C subunit"/>
    <property type="match status" value="1"/>
</dbReference>
<comment type="function">
    <text evidence="1">Allows the formation of correctly charged Asn-tRNA(Asn) or Gln-tRNA(Gln) through the transamidation of misacylated Asp-tRNA(Asn) or Glu-tRNA(Gln) in organisms which lack either or both of asparaginyl-tRNA or glutaminyl-tRNA synthetases. The reaction takes place in the presence of glutamine and ATP through an activated phospho-Asp-tRNA(Asn) or phospho-Glu-tRNA(Gln).</text>
</comment>
<keyword evidence="1" id="KW-0436">Ligase</keyword>
<dbReference type="EMBL" id="CP013189">
    <property type="protein sequence ID" value="ALO45445.1"/>
    <property type="molecule type" value="Genomic_DNA"/>
</dbReference>
<dbReference type="KEGG" id="pspi:PS2015_768"/>
<evidence type="ECO:0000256" key="1">
    <source>
        <dbReference type="HAMAP-Rule" id="MF_00122"/>
    </source>
</evidence>
<dbReference type="Pfam" id="PF02686">
    <property type="entry name" value="GatC"/>
    <property type="match status" value="1"/>
</dbReference>
<comment type="similarity">
    <text evidence="1">Belongs to the GatC family.</text>
</comment>
<keyword evidence="1" id="KW-0648">Protein biosynthesis</keyword>
<keyword evidence="1" id="KW-0067">ATP-binding</keyword>
<accession>A0A0S2KBA4</accession>
<dbReference type="InterPro" id="IPR003837">
    <property type="entry name" value="GatC"/>
</dbReference>
<comment type="subunit">
    <text evidence="1">Heterotrimer of A, B and C subunits.</text>
</comment>
<dbReference type="GO" id="GO:0006450">
    <property type="term" value="P:regulation of translational fidelity"/>
    <property type="evidence" value="ECO:0007669"/>
    <property type="project" value="InterPro"/>
</dbReference>
<dbReference type="Gene3D" id="1.10.20.60">
    <property type="entry name" value="Glu-tRNAGln amidotransferase C subunit, N-terminal domain"/>
    <property type="match status" value="1"/>
</dbReference>
<dbReference type="Proteomes" id="UP000065641">
    <property type="component" value="Chromosome"/>
</dbReference>
<dbReference type="GO" id="GO:0050566">
    <property type="term" value="F:asparaginyl-tRNA synthase (glutamine-hydrolyzing) activity"/>
    <property type="evidence" value="ECO:0007669"/>
    <property type="project" value="RHEA"/>
</dbReference>
<dbReference type="EC" id="6.3.5.-" evidence="1"/>
<comment type="catalytic activity">
    <reaction evidence="1">
        <text>L-glutamyl-tRNA(Gln) + L-glutamine + ATP + H2O = L-glutaminyl-tRNA(Gln) + L-glutamate + ADP + phosphate + H(+)</text>
        <dbReference type="Rhea" id="RHEA:17521"/>
        <dbReference type="Rhea" id="RHEA-COMP:9681"/>
        <dbReference type="Rhea" id="RHEA-COMP:9684"/>
        <dbReference type="ChEBI" id="CHEBI:15377"/>
        <dbReference type="ChEBI" id="CHEBI:15378"/>
        <dbReference type="ChEBI" id="CHEBI:29985"/>
        <dbReference type="ChEBI" id="CHEBI:30616"/>
        <dbReference type="ChEBI" id="CHEBI:43474"/>
        <dbReference type="ChEBI" id="CHEBI:58359"/>
        <dbReference type="ChEBI" id="CHEBI:78520"/>
        <dbReference type="ChEBI" id="CHEBI:78521"/>
        <dbReference type="ChEBI" id="CHEBI:456216"/>
    </reaction>
</comment>
<dbReference type="RefSeq" id="WP_058020983.1">
    <property type="nucleotide sequence ID" value="NZ_CP013189.1"/>
</dbReference>
<dbReference type="NCBIfam" id="TIGR00135">
    <property type="entry name" value="gatC"/>
    <property type="match status" value="1"/>
</dbReference>